<dbReference type="Pfam" id="PF00440">
    <property type="entry name" value="TetR_N"/>
    <property type="match status" value="1"/>
</dbReference>
<accession>A0A285D6L0</accession>
<protein>
    <submittedName>
        <fullName evidence="5">TetR family transcriptional regulator</fullName>
    </submittedName>
</protein>
<organism evidence="5 6">
    <name type="scientific">Bacillus oleivorans</name>
    <dbReference type="NCBI Taxonomy" id="1448271"/>
    <lineage>
        <taxon>Bacteria</taxon>
        <taxon>Bacillati</taxon>
        <taxon>Bacillota</taxon>
        <taxon>Bacilli</taxon>
        <taxon>Bacillales</taxon>
        <taxon>Bacillaceae</taxon>
        <taxon>Bacillus</taxon>
    </lineage>
</organism>
<dbReference type="GO" id="GO:0003677">
    <property type="term" value="F:DNA binding"/>
    <property type="evidence" value="ECO:0007669"/>
    <property type="project" value="UniProtKB-UniRule"/>
</dbReference>
<dbReference type="InterPro" id="IPR039532">
    <property type="entry name" value="TetR_C_Firmicutes"/>
</dbReference>
<dbReference type="Gene3D" id="1.10.357.10">
    <property type="entry name" value="Tetracycline Repressor, domain 2"/>
    <property type="match status" value="1"/>
</dbReference>
<feature type="domain" description="HTH tetR-type" evidence="4">
    <location>
        <begin position="13"/>
        <end position="73"/>
    </location>
</feature>
<keyword evidence="1" id="KW-0678">Repressor</keyword>
<dbReference type="PANTHER" id="PTHR43479">
    <property type="entry name" value="ACREF/ENVCD OPERON REPRESSOR-RELATED"/>
    <property type="match status" value="1"/>
</dbReference>
<evidence type="ECO:0000256" key="3">
    <source>
        <dbReference type="PROSITE-ProRule" id="PRU00335"/>
    </source>
</evidence>
<dbReference type="RefSeq" id="WP_097160505.1">
    <property type="nucleotide sequence ID" value="NZ_JBEPMQ010000015.1"/>
</dbReference>
<dbReference type="Pfam" id="PF14278">
    <property type="entry name" value="TetR_C_8"/>
    <property type="match status" value="1"/>
</dbReference>
<evidence type="ECO:0000256" key="2">
    <source>
        <dbReference type="ARBA" id="ARBA00023125"/>
    </source>
</evidence>
<sequence>MLQNFSQVDRRIIKSKAALKESLVKLMLEKSFRDITITEIVKEANLNRGTFYKNYQCKEEILEEIIEDVTNDLITSFRAPYQNKQIITVGSLTASAIKIFDHVTNHSTFYTLLVKSNPFPGFQIKICKILKDLNLQDFADITTNSKINREVLASYRAYAALGVIFEWVSEGFKYSSTYMAEQLVEILNSSQVNDIYEVNII</sequence>
<evidence type="ECO:0000256" key="1">
    <source>
        <dbReference type="ARBA" id="ARBA00022491"/>
    </source>
</evidence>
<dbReference type="InterPro" id="IPR050624">
    <property type="entry name" value="HTH-type_Tx_Regulator"/>
</dbReference>
<keyword evidence="2 3" id="KW-0238">DNA-binding</keyword>
<feature type="DNA-binding region" description="H-T-H motif" evidence="3">
    <location>
        <begin position="36"/>
        <end position="55"/>
    </location>
</feature>
<dbReference type="InterPro" id="IPR001647">
    <property type="entry name" value="HTH_TetR"/>
</dbReference>
<dbReference type="SUPFAM" id="SSF46689">
    <property type="entry name" value="Homeodomain-like"/>
    <property type="match status" value="1"/>
</dbReference>
<gene>
    <name evidence="5" type="ORF">SAMN05877753_11282</name>
</gene>
<dbReference type="Proteomes" id="UP000219546">
    <property type="component" value="Unassembled WGS sequence"/>
</dbReference>
<dbReference type="PROSITE" id="PS50977">
    <property type="entry name" value="HTH_TETR_2"/>
    <property type="match status" value="1"/>
</dbReference>
<dbReference type="OrthoDB" id="9810250at2"/>
<evidence type="ECO:0000313" key="5">
    <source>
        <dbReference type="EMBL" id="SNX75439.1"/>
    </source>
</evidence>
<dbReference type="EMBL" id="OAOP01000012">
    <property type="protein sequence ID" value="SNX75439.1"/>
    <property type="molecule type" value="Genomic_DNA"/>
</dbReference>
<evidence type="ECO:0000259" key="4">
    <source>
        <dbReference type="PROSITE" id="PS50977"/>
    </source>
</evidence>
<proteinExistence type="predicted"/>
<name>A0A285D6L0_9BACI</name>
<dbReference type="PANTHER" id="PTHR43479:SF7">
    <property type="entry name" value="TETR-FAMILY TRANSCRIPTIONAL REGULATOR"/>
    <property type="match status" value="1"/>
</dbReference>
<dbReference type="AlphaFoldDB" id="A0A285D6L0"/>
<reference evidence="5 6" key="1">
    <citation type="submission" date="2017-08" db="EMBL/GenBank/DDBJ databases">
        <authorList>
            <person name="de Groot N.N."/>
        </authorList>
    </citation>
    <scope>NUCLEOTIDE SEQUENCE [LARGE SCALE GENOMIC DNA]</scope>
    <source>
        <strain evidence="5 6">JC228</strain>
    </source>
</reference>
<evidence type="ECO:0000313" key="6">
    <source>
        <dbReference type="Proteomes" id="UP000219546"/>
    </source>
</evidence>
<keyword evidence="6" id="KW-1185">Reference proteome</keyword>
<dbReference type="InterPro" id="IPR009057">
    <property type="entry name" value="Homeodomain-like_sf"/>
</dbReference>